<evidence type="ECO:0000256" key="4">
    <source>
        <dbReference type="ARBA" id="ARBA00023242"/>
    </source>
</evidence>
<keyword evidence="3" id="KW-0653">Protein transport</keyword>
<feature type="domain" description="NTF2" evidence="6">
    <location>
        <begin position="17"/>
        <end position="151"/>
    </location>
</feature>
<dbReference type="InterPro" id="IPR032710">
    <property type="entry name" value="NTF2-like_dom_sf"/>
</dbReference>
<dbReference type="FunFam" id="3.10.450.50:FF:000006">
    <property type="entry name" value="NTF2-related export protein 2 isoform 1"/>
    <property type="match status" value="1"/>
</dbReference>
<proteinExistence type="predicted"/>
<evidence type="ECO:0000256" key="1">
    <source>
        <dbReference type="ARBA" id="ARBA00004123"/>
    </source>
</evidence>
<name>A0A8C2JBE1_CYPCA</name>
<keyword evidence="5" id="KW-0812">Transmembrane</keyword>
<dbReference type="Proteomes" id="UP000694701">
    <property type="component" value="Unplaced"/>
</dbReference>
<dbReference type="AlphaFoldDB" id="A0A8C2JBE1"/>
<evidence type="ECO:0000313" key="7">
    <source>
        <dbReference type="Ensembl" id="ENSCCRP00020091867.1"/>
    </source>
</evidence>
<feature type="transmembrane region" description="Helical" evidence="5">
    <location>
        <begin position="73"/>
        <end position="94"/>
    </location>
</feature>
<dbReference type="PANTHER" id="PTHR12612">
    <property type="entry name" value="NUCLEAR TRANSPORT FACTOR 2"/>
    <property type="match status" value="1"/>
</dbReference>
<evidence type="ECO:0000259" key="6">
    <source>
        <dbReference type="PROSITE" id="PS50177"/>
    </source>
</evidence>
<dbReference type="CDD" id="cd00780">
    <property type="entry name" value="NTF2"/>
    <property type="match status" value="1"/>
</dbReference>
<dbReference type="Gene3D" id="3.10.450.50">
    <property type="match status" value="1"/>
</dbReference>
<dbReference type="PROSITE" id="PS50177">
    <property type="entry name" value="NTF2_DOMAIN"/>
    <property type="match status" value="1"/>
</dbReference>
<sequence length="156" mass="18175">MASTVDFRTLVDQSCRYSDEFVNIYYDCIDKRRRNLTRLYLDKATLVWNGNAVTGRDALSEFFESLPSSEFQVQSLVIIIIYFLINQIYFFFFFTEQATQGQTTLLVVTAGSVKFDGNKQRYFNQNFLLTAQASPNSDQPVWKIASDCFRFQDWAN</sequence>
<dbReference type="Pfam" id="PF02136">
    <property type="entry name" value="NTF2"/>
    <property type="match status" value="1"/>
</dbReference>
<evidence type="ECO:0000256" key="5">
    <source>
        <dbReference type="SAM" id="Phobius"/>
    </source>
</evidence>
<keyword evidence="4" id="KW-0539">Nucleus</keyword>
<keyword evidence="2" id="KW-0813">Transport</keyword>
<evidence type="ECO:0000313" key="8">
    <source>
        <dbReference type="Proteomes" id="UP000694701"/>
    </source>
</evidence>
<reference evidence="7" key="1">
    <citation type="submission" date="2025-08" db="UniProtKB">
        <authorList>
            <consortium name="Ensembl"/>
        </authorList>
    </citation>
    <scope>IDENTIFICATION</scope>
</reference>
<dbReference type="GO" id="GO:0015031">
    <property type="term" value="P:protein transport"/>
    <property type="evidence" value="ECO:0007669"/>
    <property type="project" value="UniProtKB-KW"/>
</dbReference>
<dbReference type="GO" id="GO:0006913">
    <property type="term" value="P:nucleocytoplasmic transport"/>
    <property type="evidence" value="ECO:0007669"/>
    <property type="project" value="InterPro"/>
</dbReference>
<evidence type="ECO:0000256" key="2">
    <source>
        <dbReference type="ARBA" id="ARBA00022448"/>
    </source>
</evidence>
<dbReference type="InterPro" id="IPR002075">
    <property type="entry name" value="NTF2_dom"/>
</dbReference>
<evidence type="ECO:0000256" key="3">
    <source>
        <dbReference type="ARBA" id="ARBA00022927"/>
    </source>
</evidence>
<organism evidence="7 8">
    <name type="scientific">Cyprinus carpio</name>
    <name type="common">Common carp</name>
    <dbReference type="NCBI Taxonomy" id="7962"/>
    <lineage>
        <taxon>Eukaryota</taxon>
        <taxon>Metazoa</taxon>
        <taxon>Chordata</taxon>
        <taxon>Craniata</taxon>
        <taxon>Vertebrata</taxon>
        <taxon>Euteleostomi</taxon>
        <taxon>Actinopterygii</taxon>
        <taxon>Neopterygii</taxon>
        <taxon>Teleostei</taxon>
        <taxon>Ostariophysi</taxon>
        <taxon>Cypriniformes</taxon>
        <taxon>Cyprinidae</taxon>
        <taxon>Cyprininae</taxon>
        <taxon>Cyprinus</taxon>
    </lineage>
</organism>
<dbReference type="SUPFAM" id="SSF54427">
    <property type="entry name" value="NTF2-like"/>
    <property type="match status" value="1"/>
</dbReference>
<protein>
    <submittedName>
        <fullName evidence="7">NTF2-related export protein 2-like</fullName>
    </submittedName>
</protein>
<keyword evidence="5" id="KW-1133">Transmembrane helix</keyword>
<dbReference type="InterPro" id="IPR018222">
    <property type="entry name" value="Nuclear_transport_factor_2_euk"/>
</dbReference>
<dbReference type="InterPro" id="IPR045875">
    <property type="entry name" value="NTF2"/>
</dbReference>
<comment type="subcellular location">
    <subcellularLocation>
        <location evidence="1">Nucleus</location>
    </subcellularLocation>
</comment>
<accession>A0A8C2JBE1</accession>
<dbReference type="GO" id="GO:0005634">
    <property type="term" value="C:nucleus"/>
    <property type="evidence" value="ECO:0007669"/>
    <property type="project" value="UniProtKB-SubCell"/>
</dbReference>
<dbReference type="Ensembl" id="ENSCCRT00020100389.1">
    <property type="protein sequence ID" value="ENSCCRP00020091867.1"/>
    <property type="gene ID" value="ENSCCRG00020042052.1"/>
</dbReference>
<keyword evidence="5" id="KW-0472">Membrane</keyword>